<comment type="caution">
    <text evidence="18">The sequence shown here is derived from an EMBL/GenBank/DDBJ whole genome shotgun (WGS) entry which is preliminary data.</text>
</comment>
<dbReference type="PANTHER" id="PTHR13872">
    <property type="entry name" value="DOLICHYL-DIPHOSPHOOLIGOSACCHARIDE--PROTEIN GLYCOSYLTRANSFERASE SUBUNIT"/>
    <property type="match status" value="1"/>
</dbReference>
<dbReference type="AlphaFoldDB" id="A0A8K0DTM4"/>
<dbReference type="Proteomes" id="UP000796880">
    <property type="component" value="Unassembled WGS sequence"/>
</dbReference>
<dbReference type="EC" id="2.4.99.18" evidence="6"/>
<keyword evidence="10" id="KW-0479">Metal-binding</keyword>
<evidence type="ECO:0000256" key="5">
    <source>
        <dbReference type="ARBA" id="ARBA00010810"/>
    </source>
</evidence>
<evidence type="ECO:0000256" key="13">
    <source>
        <dbReference type="ARBA" id="ARBA00023136"/>
    </source>
</evidence>
<feature type="transmembrane region" description="Helical" evidence="16">
    <location>
        <begin position="109"/>
        <end position="138"/>
    </location>
</feature>
<evidence type="ECO:0000256" key="16">
    <source>
        <dbReference type="SAM" id="Phobius"/>
    </source>
</evidence>
<dbReference type="EMBL" id="VOIH02000011">
    <property type="protein sequence ID" value="KAF3433620.1"/>
    <property type="molecule type" value="Genomic_DNA"/>
</dbReference>
<evidence type="ECO:0000256" key="8">
    <source>
        <dbReference type="ARBA" id="ARBA00022679"/>
    </source>
</evidence>
<evidence type="ECO:0000256" key="1">
    <source>
        <dbReference type="ARBA" id="ARBA00001936"/>
    </source>
</evidence>
<evidence type="ECO:0000313" key="19">
    <source>
        <dbReference type="Proteomes" id="UP000796880"/>
    </source>
</evidence>
<feature type="domain" description="Oligosaccharyl transferase STT3 N-terminal" evidence="17">
    <location>
        <begin position="74"/>
        <end position="127"/>
    </location>
</feature>
<dbReference type="GO" id="GO:0004579">
    <property type="term" value="F:dolichyl-diphosphooligosaccharide-protein glycotransferase activity"/>
    <property type="evidence" value="ECO:0007669"/>
    <property type="project" value="UniProtKB-EC"/>
</dbReference>
<evidence type="ECO:0000256" key="2">
    <source>
        <dbReference type="ARBA" id="ARBA00001946"/>
    </source>
</evidence>
<evidence type="ECO:0000256" key="3">
    <source>
        <dbReference type="ARBA" id="ARBA00004127"/>
    </source>
</evidence>
<keyword evidence="8" id="KW-0808">Transferase</keyword>
<organism evidence="18 19">
    <name type="scientific">Rhamnella rubrinervis</name>
    <dbReference type="NCBI Taxonomy" id="2594499"/>
    <lineage>
        <taxon>Eukaryota</taxon>
        <taxon>Viridiplantae</taxon>
        <taxon>Streptophyta</taxon>
        <taxon>Embryophyta</taxon>
        <taxon>Tracheophyta</taxon>
        <taxon>Spermatophyta</taxon>
        <taxon>Magnoliopsida</taxon>
        <taxon>eudicotyledons</taxon>
        <taxon>Gunneridae</taxon>
        <taxon>Pentapetalae</taxon>
        <taxon>rosids</taxon>
        <taxon>fabids</taxon>
        <taxon>Rosales</taxon>
        <taxon>Rhamnaceae</taxon>
        <taxon>rhamnoid group</taxon>
        <taxon>Rhamneae</taxon>
        <taxon>Rhamnella</taxon>
    </lineage>
</organism>
<keyword evidence="9 16" id="KW-0812">Transmembrane</keyword>
<sequence length="146" mass="16263">MDDDSNLEFELEAFPSISREAATEVAACVKVNMVIIMLQLFRDLTVMGTVLSLYTLIHSERQPLHKGLEDHFQCKEVKSASAGLTAAALLAMVPSYISRYVAGSYDNEVVAIFALTFTFYLYIKFALGEATPLLLILFQCMSFYAL</sequence>
<evidence type="ECO:0000256" key="14">
    <source>
        <dbReference type="ARBA" id="ARBA00023211"/>
    </source>
</evidence>
<comment type="catalytic activity">
    <reaction evidence="15">
        <text>a di-trans,poly-cis-dolichyl diphosphooligosaccharide + L-asparaginyl-[protein] = N(4)-(oligosaccharide-(1-&gt;4)-N-acetyl-beta-D-glucosaminyl-(1-&gt;4)-N-acetyl-beta-D-glucosaminyl)-L-asparaginyl-[protein] + a di-trans,poly-cis-dolichyl diphosphate + H(+)</text>
        <dbReference type="Rhea" id="RHEA:22980"/>
        <dbReference type="Rhea" id="RHEA-COMP:12804"/>
        <dbReference type="Rhea" id="RHEA-COMP:12805"/>
        <dbReference type="Rhea" id="RHEA-COMP:19506"/>
        <dbReference type="Rhea" id="RHEA-COMP:19509"/>
        <dbReference type="ChEBI" id="CHEBI:15378"/>
        <dbReference type="ChEBI" id="CHEBI:50347"/>
        <dbReference type="ChEBI" id="CHEBI:57497"/>
        <dbReference type="ChEBI" id="CHEBI:57570"/>
        <dbReference type="ChEBI" id="CHEBI:132529"/>
        <dbReference type="EC" id="2.4.99.18"/>
    </reaction>
</comment>
<comment type="similarity">
    <text evidence="5">Belongs to the STT3 family.</text>
</comment>
<keyword evidence="7" id="KW-0328">Glycosyltransferase</keyword>
<keyword evidence="11" id="KW-0460">Magnesium</keyword>
<dbReference type="UniPathway" id="UPA00378"/>
<feature type="transmembrane region" description="Helical" evidence="16">
    <location>
        <begin position="77"/>
        <end position="97"/>
    </location>
</feature>
<evidence type="ECO:0000256" key="10">
    <source>
        <dbReference type="ARBA" id="ARBA00022723"/>
    </source>
</evidence>
<comment type="subcellular location">
    <subcellularLocation>
        <location evidence="3">Endomembrane system</location>
        <topology evidence="3">Multi-pass membrane protein</topology>
    </subcellularLocation>
</comment>
<comment type="cofactor">
    <cofactor evidence="2">
        <name>Mg(2+)</name>
        <dbReference type="ChEBI" id="CHEBI:18420"/>
    </cofactor>
</comment>
<dbReference type="GO" id="GO:0016020">
    <property type="term" value="C:membrane"/>
    <property type="evidence" value="ECO:0007669"/>
    <property type="project" value="InterPro"/>
</dbReference>
<comment type="pathway">
    <text evidence="4">Protein modification; protein glycosylation.</text>
</comment>
<evidence type="ECO:0000256" key="9">
    <source>
        <dbReference type="ARBA" id="ARBA00022692"/>
    </source>
</evidence>
<gene>
    <name evidence="18" type="ORF">FNV43_RR24723</name>
</gene>
<dbReference type="GO" id="GO:0012505">
    <property type="term" value="C:endomembrane system"/>
    <property type="evidence" value="ECO:0007669"/>
    <property type="project" value="UniProtKB-SubCell"/>
</dbReference>
<evidence type="ECO:0000256" key="4">
    <source>
        <dbReference type="ARBA" id="ARBA00004922"/>
    </source>
</evidence>
<evidence type="ECO:0000256" key="11">
    <source>
        <dbReference type="ARBA" id="ARBA00022842"/>
    </source>
</evidence>
<accession>A0A8K0DTM4</accession>
<dbReference type="PANTHER" id="PTHR13872:SF48">
    <property type="entry name" value="DOLICHYL-DIPHOSPHOOLIGOSACCHARIDE--PROTEIN GLYCOSYLTRANSFERASE SUBUNIT STT3A"/>
    <property type="match status" value="1"/>
</dbReference>
<dbReference type="InterPro" id="IPR003674">
    <property type="entry name" value="Oligo_trans_STT3"/>
</dbReference>
<keyword evidence="12 16" id="KW-1133">Transmembrane helix</keyword>
<name>A0A8K0DTM4_9ROSA</name>
<protein>
    <recommendedName>
        <fullName evidence="6">dolichyl-diphosphooligosaccharide--protein glycotransferase</fullName>
        <ecNumber evidence="6">2.4.99.18</ecNumber>
    </recommendedName>
</protein>
<dbReference type="InterPro" id="IPR048307">
    <property type="entry name" value="STT3_N"/>
</dbReference>
<dbReference type="GO" id="GO:0046872">
    <property type="term" value="F:metal ion binding"/>
    <property type="evidence" value="ECO:0007669"/>
    <property type="project" value="UniProtKB-KW"/>
</dbReference>
<evidence type="ECO:0000313" key="18">
    <source>
        <dbReference type="EMBL" id="KAF3433620.1"/>
    </source>
</evidence>
<keyword evidence="13 16" id="KW-0472">Membrane</keyword>
<reference evidence="18" key="1">
    <citation type="submission" date="2020-03" db="EMBL/GenBank/DDBJ databases">
        <title>A high-quality chromosome-level genome assembly of a woody plant with both climbing and erect habits, Rhamnella rubrinervis.</title>
        <authorList>
            <person name="Lu Z."/>
            <person name="Yang Y."/>
            <person name="Zhu X."/>
            <person name="Sun Y."/>
        </authorList>
    </citation>
    <scope>NUCLEOTIDE SEQUENCE</scope>
    <source>
        <strain evidence="18">BYM</strain>
        <tissue evidence="18">Leaf</tissue>
    </source>
</reference>
<evidence type="ECO:0000256" key="12">
    <source>
        <dbReference type="ARBA" id="ARBA00022989"/>
    </source>
</evidence>
<evidence type="ECO:0000256" key="7">
    <source>
        <dbReference type="ARBA" id="ARBA00022676"/>
    </source>
</evidence>
<proteinExistence type="inferred from homology"/>
<comment type="cofactor">
    <cofactor evidence="1">
        <name>Mn(2+)</name>
        <dbReference type="ChEBI" id="CHEBI:29035"/>
    </cofactor>
</comment>
<keyword evidence="19" id="KW-1185">Reference proteome</keyword>
<keyword evidence="14" id="KW-0464">Manganese</keyword>
<dbReference type="Pfam" id="PF02516">
    <property type="entry name" value="STT3"/>
    <property type="match status" value="1"/>
</dbReference>
<evidence type="ECO:0000256" key="15">
    <source>
        <dbReference type="ARBA" id="ARBA00048829"/>
    </source>
</evidence>
<evidence type="ECO:0000256" key="6">
    <source>
        <dbReference type="ARBA" id="ARBA00012605"/>
    </source>
</evidence>
<evidence type="ECO:0000259" key="17">
    <source>
        <dbReference type="Pfam" id="PF02516"/>
    </source>
</evidence>